<evidence type="ECO:0000256" key="2">
    <source>
        <dbReference type="ARBA" id="ARBA00022676"/>
    </source>
</evidence>
<evidence type="ECO:0000256" key="1">
    <source>
        <dbReference type="ARBA" id="ARBA00009995"/>
    </source>
</evidence>
<accession>A0A6I9U2T2</accession>
<dbReference type="AlphaFoldDB" id="A0A6I9U2T2"/>
<reference evidence="7" key="1">
    <citation type="submission" date="2025-08" db="UniProtKB">
        <authorList>
            <consortium name="RefSeq"/>
        </authorList>
    </citation>
    <scope>IDENTIFICATION</scope>
</reference>
<dbReference type="RefSeq" id="XP_011094625.1">
    <property type="nucleotide sequence ID" value="XM_011096323.2"/>
</dbReference>
<dbReference type="CDD" id="cd03784">
    <property type="entry name" value="GT1_Gtf-like"/>
    <property type="match status" value="1"/>
</dbReference>
<dbReference type="OrthoDB" id="5835829at2759"/>
<dbReference type="PROSITE" id="PS00375">
    <property type="entry name" value="UDPGT"/>
    <property type="match status" value="1"/>
</dbReference>
<protein>
    <recommendedName>
        <fullName evidence="5">Glycosyltransferase</fullName>
        <ecNumber evidence="5">2.4.1.-</ecNumber>
    </recommendedName>
</protein>
<comment type="similarity">
    <text evidence="1 4">Belongs to the UDP-glycosyltransferase family.</text>
</comment>
<dbReference type="GO" id="GO:0080044">
    <property type="term" value="F:quercetin 7-O-glucosyltransferase activity"/>
    <property type="evidence" value="ECO:0007669"/>
    <property type="project" value="TreeGrafter"/>
</dbReference>
<evidence type="ECO:0000313" key="7">
    <source>
        <dbReference type="RefSeq" id="XP_011094625.1"/>
    </source>
</evidence>
<dbReference type="FunFam" id="3.40.50.2000:FF:000078">
    <property type="entry name" value="Glycosyltransferase"/>
    <property type="match status" value="1"/>
</dbReference>
<keyword evidence="3 4" id="KW-0808">Transferase</keyword>
<keyword evidence="2 4" id="KW-0328">Glycosyltransferase</keyword>
<dbReference type="Proteomes" id="UP000504604">
    <property type="component" value="Linkage group LG11"/>
</dbReference>
<evidence type="ECO:0000256" key="4">
    <source>
        <dbReference type="RuleBase" id="RU003718"/>
    </source>
</evidence>
<gene>
    <name evidence="7" type="primary">LOC105174277</name>
</gene>
<organism evidence="6 7">
    <name type="scientific">Sesamum indicum</name>
    <name type="common">Oriental sesame</name>
    <name type="synonym">Sesamum orientale</name>
    <dbReference type="NCBI Taxonomy" id="4182"/>
    <lineage>
        <taxon>Eukaryota</taxon>
        <taxon>Viridiplantae</taxon>
        <taxon>Streptophyta</taxon>
        <taxon>Embryophyta</taxon>
        <taxon>Tracheophyta</taxon>
        <taxon>Spermatophyta</taxon>
        <taxon>Magnoliopsida</taxon>
        <taxon>eudicotyledons</taxon>
        <taxon>Gunneridae</taxon>
        <taxon>Pentapetalae</taxon>
        <taxon>asterids</taxon>
        <taxon>lamiids</taxon>
        <taxon>Lamiales</taxon>
        <taxon>Pedaliaceae</taxon>
        <taxon>Sesamum</taxon>
    </lineage>
</organism>
<dbReference type="EC" id="2.4.1.-" evidence="5"/>
<name>A0A6I9U2T2_SESIN</name>
<dbReference type="InterPro" id="IPR002213">
    <property type="entry name" value="UDP_glucos_trans"/>
</dbReference>
<evidence type="ECO:0000313" key="6">
    <source>
        <dbReference type="Proteomes" id="UP000504604"/>
    </source>
</evidence>
<dbReference type="SUPFAM" id="SSF53756">
    <property type="entry name" value="UDP-Glycosyltransferase/glycogen phosphorylase"/>
    <property type="match status" value="1"/>
</dbReference>
<evidence type="ECO:0000256" key="3">
    <source>
        <dbReference type="ARBA" id="ARBA00022679"/>
    </source>
</evidence>
<dbReference type="PANTHER" id="PTHR11926:SF1494">
    <property type="entry name" value="FLAVONOL 3-O-GLUCOSYLTRANSFERASE UGT76E12-RELATED"/>
    <property type="match status" value="1"/>
</dbReference>
<keyword evidence="6" id="KW-1185">Reference proteome</keyword>
<dbReference type="Gene3D" id="3.40.50.2000">
    <property type="entry name" value="Glycogen Phosphorylase B"/>
    <property type="match status" value="2"/>
</dbReference>
<proteinExistence type="inferred from homology"/>
<dbReference type="InterPro" id="IPR035595">
    <property type="entry name" value="UDP_glycos_trans_CS"/>
</dbReference>
<dbReference type="KEGG" id="sind:105174277"/>
<dbReference type="PANTHER" id="PTHR11926">
    <property type="entry name" value="GLUCOSYL/GLUCURONOSYL TRANSFERASES"/>
    <property type="match status" value="1"/>
</dbReference>
<dbReference type="InParanoid" id="A0A6I9U2T2"/>
<dbReference type="Pfam" id="PF00201">
    <property type="entry name" value="UDPGT"/>
    <property type="match status" value="1"/>
</dbReference>
<dbReference type="GO" id="GO:0080043">
    <property type="term" value="F:quercetin 3-O-glucosyltransferase activity"/>
    <property type="evidence" value="ECO:0007669"/>
    <property type="project" value="TreeGrafter"/>
</dbReference>
<dbReference type="GeneID" id="105174277"/>
<sequence>MGENQVHQSLKRPHFIIIPPPFQGHINPSVQLTLKLASRGFTVTFVNTEFSHDQIKKSRKHLSNGEDDDDIFAGSRESGLDIRYRTVSDGFPLSFDRSLHRDQFVEGRIHVSPAHVDDLVGKLMASDPPPTCLVADSFSTWGSSIAWKYGLVNVSFWTQPAVVFMLYYHLDLLKKNGHYGSKVLRKDTVDYIPGVASIEPRDLTSFLQETDTSTVMHRLIEKAFQDAKNADLIIINTAEELEPGPISALKEKHPTYAIGPIFPSHFTNRAVEMNLWSESDCTRWLDGKPPGSVLYASFGSFAHSNKEDIETIANGLLLSGVSFIWVLRPDIVSSEVKDFLPNGFQENVGNKGLVVPWCKQNVVLAHSAVGGFLTHCGWNSTLESIWVGLPLICFPLVGDQTTNRKLVVDDWKIGIDLCKGKLVSSDEVAERIKLLMCGETSNELRKNVTKLRKKLESALGRNGASQMNFDKFVDDVKDRIERRKKKF</sequence>
<evidence type="ECO:0000256" key="5">
    <source>
        <dbReference type="RuleBase" id="RU362057"/>
    </source>
</evidence>